<evidence type="ECO:0000313" key="9">
    <source>
        <dbReference type="Proteomes" id="UP001596439"/>
    </source>
</evidence>
<keyword evidence="9" id="KW-1185">Reference proteome</keyword>
<dbReference type="PROSITE" id="PS50928">
    <property type="entry name" value="ABC_TM1"/>
    <property type="match status" value="1"/>
</dbReference>
<protein>
    <submittedName>
        <fullName evidence="8">ABC transporter permease</fullName>
    </submittedName>
</protein>
<organism evidence="8 9">
    <name type="scientific">Exiguobacterium aestuarii</name>
    <dbReference type="NCBI Taxonomy" id="273527"/>
    <lineage>
        <taxon>Bacteria</taxon>
        <taxon>Bacillati</taxon>
        <taxon>Bacillota</taxon>
        <taxon>Bacilli</taxon>
        <taxon>Bacillales</taxon>
        <taxon>Bacillales Family XII. Incertae Sedis</taxon>
        <taxon>Exiguobacterium</taxon>
    </lineage>
</organism>
<comment type="caution">
    <text evidence="8">The sequence shown here is derived from an EMBL/GenBank/DDBJ whole genome shotgun (WGS) entry which is preliminary data.</text>
</comment>
<evidence type="ECO:0000256" key="1">
    <source>
        <dbReference type="ARBA" id="ARBA00004141"/>
    </source>
</evidence>
<evidence type="ECO:0000256" key="5">
    <source>
        <dbReference type="ARBA" id="ARBA00023136"/>
    </source>
</evidence>
<evidence type="ECO:0000259" key="7">
    <source>
        <dbReference type="PROSITE" id="PS50928"/>
    </source>
</evidence>
<evidence type="ECO:0000313" key="8">
    <source>
        <dbReference type="EMBL" id="MFC7389605.1"/>
    </source>
</evidence>
<keyword evidence="5 6" id="KW-0472">Membrane</keyword>
<evidence type="ECO:0000256" key="4">
    <source>
        <dbReference type="ARBA" id="ARBA00022989"/>
    </source>
</evidence>
<keyword evidence="2 6" id="KW-0813">Transport</keyword>
<proteinExistence type="inferred from homology"/>
<name>A0ABW2PMB3_9BACL</name>
<sequence>MLRSSVALTILVSLLPLAALVFLGVESIGTDWRVLLSDETWRDSLFTTFYVVSVSTVLSLILGTWFARTVVKKGWHLTSTILKIPMFVPHIAAAYLFWLLFSGSGGIGWIEANERNYATVILTYIWKETPFVFLMMLGTYEQLNRSYVETAKTLQLSPLDQFKHGELPFLIKPLLDSTWILVAFISFAYEVPALLGVTYPKLLGVLAYERLSTGLYLEATEPYAVALVWTCLVGIGVFTTYFFTASVRRRIERGVRR</sequence>
<dbReference type="PANTHER" id="PTHR43759:SF1">
    <property type="entry name" value="GLUCOSE IMPORT SYSTEM PERMEASE PROTEIN GLCT"/>
    <property type="match status" value="1"/>
</dbReference>
<dbReference type="PANTHER" id="PTHR43759">
    <property type="entry name" value="TREHALOSE TRANSPORT SYSTEM PERMEASE PROTEIN SUGA"/>
    <property type="match status" value="1"/>
</dbReference>
<dbReference type="Pfam" id="PF00528">
    <property type="entry name" value="BPD_transp_1"/>
    <property type="match status" value="1"/>
</dbReference>
<feature type="transmembrane region" description="Helical" evidence="6">
    <location>
        <begin position="47"/>
        <end position="67"/>
    </location>
</feature>
<dbReference type="EMBL" id="JBHTCE010000001">
    <property type="protein sequence ID" value="MFC7389605.1"/>
    <property type="molecule type" value="Genomic_DNA"/>
</dbReference>
<feature type="transmembrane region" description="Helical" evidence="6">
    <location>
        <begin position="179"/>
        <end position="203"/>
    </location>
</feature>
<dbReference type="CDD" id="cd06261">
    <property type="entry name" value="TM_PBP2"/>
    <property type="match status" value="1"/>
</dbReference>
<evidence type="ECO:0000256" key="2">
    <source>
        <dbReference type="ARBA" id="ARBA00022448"/>
    </source>
</evidence>
<reference evidence="9" key="1">
    <citation type="journal article" date="2019" name="Int. J. Syst. Evol. Microbiol.">
        <title>The Global Catalogue of Microorganisms (GCM) 10K type strain sequencing project: providing services to taxonomists for standard genome sequencing and annotation.</title>
        <authorList>
            <consortium name="The Broad Institute Genomics Platform"/>
            <consortium name="The Broad Institute Genome Sequencing Center for Infectious Disease"/>
            <person name="Wu L."/>
            <person name="Ma J."/>
        </authorList>
    </citation>
    <scope>NUCLEOTIDE SEQUENCE [LARGE SCALE GENOMIC DNA]</scope>
    <source>
        <strain evidence="9">CCUG 55590</strain>
    </source>
</reference>
<dbReference type="InterPro" id="IPR000515">
    <property type="entry name" value="MetI-like"/>
</dbReference>
<feature type="domain" description="ABC transmembrane type-1" evidence="7">
    <location>
        <begin position="45"/>
        <end position="244"/>
    </location>
</feature>
<dbReference type="Gene3D" id="1.10.3720.10">
    <property type="entry name" value="MetI-like"/>
    <property type="match status" value="1"/>
</dbReference>
<keyword evidence="4 6" id="KW-1133">Transmembrane helix</keyword>
<feature type="transmembrane region" description="Helical" evidence="6">
    <location>
        <begin position="223"/>
        <end position="247"/>
    </location>
</feature>
<dbReference type="Proteomes" id="UP001596439">
    <property type="component" value="Unassembled WGS sequence"/>
</dbReference>
<dbReference type="SUPFAM" id="SSF161098">
    <property type="entry name" value="MetI-like"/>
    <property type="match status" value="1"/>
</dbReference>
<dbReference type="InterPro" id="IPR052730">
    <property type="entry name" value="Sugar_ABC_transporter"/>
</dbReference>
<dbReference type="InterPro" id="IPR035906">
    <property type="entry name" value="MetI-like_sf"/>
</dbReference>
<feature type="transmembrane region" description="Helical" evidence="6">
    <location>
        <begin position="116"/>
        <end position="137"/>
    </location>
</feature>
<evidence type="ECO:0000256" key="3">
    <source>
        <dbReference type="ARBA" id="ARBA00022692"/>
    </source>
</evidence>
<evidence type="ECO:0000256" key="6">
    <source>
        <dbReference type="RuleBase" id="RU363032"/>
    </source>
</evidence>
<accession>A0ABW2PMB3</accession>
<feature type="transmembrane region" description="Helical" evidence="6">
    <location>
        <begin position="87"/>
        <end position="110"/>
    </location>
</feature>
<dbReference type="RefSeq" id="WP_214787611.1">
    <property type="nucleotide sequence ID" value="NZ_JANIEL010000067.1"/>
</dbReference>
<gene>
    <name evidence="8" type="ORF">ACFQO8_05565</name>
</gene>
<comment type="similarity">
    <text evidence="6">Belongs to the binding-protein-dependent transport system permease family.</text>
</comment>
<keyword evidence="3 6" id="KW-0812">Transmembrane</keyword>
<comment type="subcellular location">
    <subcellularLocation>
        <location evidence="6">Cell membrane</location>
        <topology evidence="6">Multi-pass membrane protein</topology>
    </subcellularLocation>
    <subcellularLocation>
        <location evidence="1">Membrane</location>
        <topology evidence="1">Multi-pass membrane protein</topology>
    </subcellularLocation>
</comment>